<name>A0ACB7PB66_9PEZI</name>
<reference evidence="1 2" key="1">
    <citation type="journal article" date="2021" name="Nat. Commun.">
        <title>Genetic determinants of endophytism in the Arabidopsis root mycobiome.</title>
        <authorList>
            <person name="Mesny F."/>
            <person name="Miyauchi S."/>
            <person name="Thiergart T."/>
            <person name="Pickel B."/>
            <person name="Atanasova L."/>
            <person name="Karlsson M."/>
            <person name="Huettel B."/>
            <person name="Barry K.W."/>
            <person name="Haridas S."/>
            <person name="Chen C."/>
            <person name="Bauer D."/>
            <person name="Andreopoulos W."/>
            <person name="Pangilinan J."/>
            <person name="LaButti K."/>
            <person name="Riley R."/>
            <person name="Lipzen A."/>
            <person name="Clum A."/>
            <person name="Drula E."/>
            <person name="Henrissat B."/>
            <person name="Kohler A."/>
            <person name="Grigoriev I.V."/>
            <person name="Martin F.M."/>
            <person name="Hacquard S."/>
        </authorList>
    </citation>
    <scope>NUCLEOTIDE SEQUENCE [LARGE SCALE GENOMIC DNA]</scope>
    <source>
        <strain evidence="1 2">MPI-SDFR-AT-0079</strain>
    </source>
</reference>
<evidence type="ECO:0000313" key="2">
    <source>
        <dbReference type="Proteomes" id="UP000724584"/>
    </source>
</evidence>
<proteinExistence type="predicted"/>
<comment type="caution">
    <text evidence="1">The sequence shown here is derived from an EMBL/GenBank/DDBJ whole genome shotgun (WGS) entry which is preliminary data.</text>
</comment>
<accession>A0ACB7PB66</accession>
<evidence type="ECO:0000313" key="1">
    <source>
        <dbReference type="EMBL" id="KAH6636009.1"/>
    </source>
</evidence>
<organism evidence="1 2">
    <name type="scientific">Chaetomium tenue</name>
    <dbReference type="NCBI Taxonomy" id="1854479"/>
    <lineage>
        <taxon>Eukaryota</taxon>
        <taxon>Fungi</taxon>
        <taxon>Dikarya</taxon>
        <taxon>Ascomycota</taxon>
        <taxon>Pezizomycotina</taxon>
        <taxon>Sordariomycetes</taxon>
        <taxon>Sordariomycetidae</taxon>
        <taxon>Sordariales</taxon>
        <taxon>Chaetomiaceae</taxon>
        <taxon>Chaetomium</taxon>
    </lineage>
</organism>
<gene>
    <name evidence="1" type="ORF">F5144DRAFT_566017</name>
</gene>
<sequence>MIQSYYYHQSSLVLYFKSPVSKYTSNPLPHPKTSFTMTNPTVFVCGATGAQGGRLAHRLRAIGWGVHTTVRDPTSTTAQSLQSIGVETTPGDWNNEAALAHSLAGCQMLFLNLYPTLHDIPLELHQAQTLLRLARAAHIQHVVYTSSIPLPTTDPTSLPALARASKRHIEAATRTSGIPAWTILRPAFFMTNFVRPNVDRLFPGASTTGEFTLALRPDTPLSLIDPDDIAQFAVAAFRAPGRFHGQVVDLAGEVKPMGEVLGVLARVVGKGVRGRYLGEEEVEGRKGVEVFLSGQLDLREAVSVDVGRVRTWGVEMGTLEGFLERERRAVEETYGGLEC</sequence>
<keyword evidence="2" id="KW-1185">Reference proteome</keyword>
<dbReference type="Proteomes" id="UP000724584">
    <property type="component" value="Unassembled WGS sequence"/>
</dbReference>
<dbReference type="EMBL" id="JAGIZQ010000003">
    <property type="protein sequence ID" value="KAH6636009.1"/>
    <property type="molecule type" value="Genomic_DNA"/>
</dbReference>
<protein>
    <submittedName>
        <fullName evidence="1">Uncharacterized protein</fullName>
    </submittedName>
</protein>